<evidence type="ECO:0000313" key="2">
    <source>
        <dbReference type="Proteomes" id="UP001177160"/>
    </source>
</evidence>
<keyword evidence="2" id="KW-1185">Reference proteome</keyword>
<dbReference type="Proteomes" id="UP001177160">
    <property type="component" value="Unassembled WGS sequence"/>
</dbReference>
<dbReference type="RefSeq" id="WP_263609021.1">
    <property type="nucleotide sequence ID" value="NZ_JAOVQM010000011.1"/>
</dbReference>
<comment type="caution">
    <text evidence="1">The sequence shown here is derived from an EMBL/GenBank/DDBJ whole genome shotgun (WGS) entry which is preliminary data.</text>
</comment>
<dbReference type="EMBL" id="JAOVQM010000011">
    <property type="protein sequence ID" value="MCV2232832.1"/>
    <property type="molecule type" value="Genomic_DNA"/>
</dbReference>
<reference evidence="1" key="1">
    <citation type="submission" date="2022-09" db="EMBL/GenBank/DDBJ databases">
        <title>Novel Mycoplasma species identified in domestic and wild animals.</title>
        <authorList>
            <person name="Volokhov D.V."/>
            <person name="Furtak V.A."/>
            <person name="Zagorodnyaya T.A."/>
        </authorList>
    </citation>
    <scope>NUCLEOTIDE SEQUENCE</scope>
    <source>
        <strain evidence="1">Oakley</strain>
    </source>
</reference>
<sequence>MQKVTETRKNELLSILKQRFLKNAHRHPNKPWEVVEKALLENSSALSSIDQMELSGGEPDVVVFDPSSSDIVFVDCSKESPTGRRSLCYDQAALDARKEFKPADSALNMAKNMGIEVLNETQYAFLQTLEDFDTKTSSWLLTPKAIRDLDGALFGDKRYKHTFFYHNGVQSYYKDRGFRGCIVL</sequence>
<protein>
    <submittedName>
        <fullName evidence="1">DUF4256 domain-containing protein</fullName>
    </submittedName>
</protein>
<gene>
    <name evidence="1" type="ORF">N7548_08370</name>
</gene>
<dbReference type="InterPro" id="IPR025352">
    <property type="entry name" value="DUF4256"/>
</dbReference>
<organism evidence="1 2">
    <name type="scientific">Paracholeplasma manati</name>
    <dbReference type="NCBI Taxonomy" id="591373"/>
    <lineage>
        <taxon>Bacteria</taxon>
        <taxon>Bacillati</taxon>
        <taxon>Mycoplasmatota</taxon>
        <taxon>Mollicutes</taxon>
        <taxon>Acholeplasmatales</taxon>
        <taxon>Acholeplasmataceae</taxon>
        <taxon>Paracholeplasma</taxon>
    </lineage>
</organism>
<accession>A0ABT2Y8I9</accession>
<dbReference type="Pfam" id="PF14066">
    <property type="entry name" value="DUF4256"/>
    <property type="match status" value="1"/>
</dbReference>
<name>A0ABT2Y8I9_9MOLU</name>
<evidence type="ECO:0000313" key="1">
    <source>
        <dbReference type="EMBL" id="MCV2232832.1"/>
    </source>
</evidence>
<proteinExistence type="predicted"/>